<dbReference type="Pfam" id="PF12874">
    <property type="entry name" value="zf-met"/>
    <property type="match status" value="4"/>
</dbReference>
<dbReference type="SMART" id="SM00451">
    <property type="entry name" value="ZnF_U1"/>
    <property type="match status" value="4"/>
</dbReference>
<dbReference type="AlphaFoldDB" id="A0A7L4C1L0"/>
<feature type="non-terminal residue" evidence="9">
    <location>
        <position position="483"/>
    </location>
</feature>
<feature type="compositionally biased region" description="Polar residues" evidence="7">
    <location>
        <begin position="248"/>
        <end position="257"/>
    </location>
</feature>
<protein>
    <submittedName>
        <fullName evidence="9">Z385C protein</fullName>
    </submittedName>
</protein>
<feature type="compositionally biased region" description="Low complexity" evidence="7">
    <location>
        <begin position="81"/>
        <end position="102"/>
    </location>
</feature>
<feature type="non-terminal residue" evidence="9">
    <location>
        <position position="1"/>
    </location>
</feature>
<dbReference type="SMART" id="SM00355">
    <property type="entry name" value="ZnF_C2H2"/>
    <property type="match status" value="4"/>
</dbReference>
<dbReference type="Proteomes" id="UP000551823">
    <property type="component" value="Unassembled WGS sequence"/>
</dbReference>
<evidence type="ECO:0000313" key="10">
    <source>
        <dbReference type="Proteomes" id="UP000551823"/>
    </source>
</evidence>
<evidence type="ECO:0000313" key="9">
    <source>
        <dbReference type="EMBL" id="NXW43711.1"/>
    </source>
</evidence>
<dbReference type="GO" id="GO:0005634">
    <property type="term" value="C:nucleus"/>
    <property type="evidence" value="ECO:0007669"/>
    <property type="project" value="UniProtKB-SubCell"/>
</dbReference>
<keyword evidence="10" id="KW-1185">Reference proteome</keyword>
<proteinExistence type="predicted"/>
<feature type="domain" description="C2H2-type" evidence="8">
    <location>
        <begin position="361"/>
        <end position="383"/>
    </location>
</feature>
<evidence type="ECO:0000256" key="4">
    <source>
        <dbReference type="ARBA" id="ARBA00022771"/>
    </source>
</evidence>
<feature type="region of interest" description="Disordered" evidence="7">
    <location>
        <begin position="69"/>
        <end position="102"/>
    </location>
</feature>
<keyword evidence="3" id="KW-0677">Repeat</keyword>
<keyword evidence="6" id="KW-0539">Nucleus</keyword>
<feature type="region of interest" description="Disordered" evidence="7">
    <location>
        <begin position="375"/>
        <end position="398"/>
    </location>
</feature>
<dbReference type="PROSITE" id="PS00028">
    <property type="entry name" value="ZINC_FINGER_C2H2_1"/>
    <property type="match status" value="2"/>
</dbReference>
<evidence type="ECO:0000256" key="2">
    <source>
        <dbReference type="ARBA" id="ARBA00022723"/>
    </source>
</evidence>
<dbReference type="SUPFAM" id="SSF57667">
    <property type="entry name" value="beta-beta-alpha zinc fingers"/>
    <property type="match status" value="4"/>
</dbReference>
<dbReference type="InterPro" id="IPR013087">
    <property type="entry name" value="Znf_C2H2_type"/>
</dbReference>
<dbReference type="GO" id="GO:0008270">
    <property type="term" value="F:zinc ion binding"/>
    <property type="evidence" value="ECO:0007669"/>
    <property type="project" value="UniProtKB-KW"/>
</dbReference>
<comment type="subcellular location">
    <subcellularLocation>
        <location evidence="1">Nucleus</location>
    </subcellularLocation>
</comment>
<keyword evidence="4" id="KW-0863">Zinc-finger</keyword>
<keyword evidence="5" id="KW-0862">Zinc</keyword>
<dbReference type="InterPro" id="IPR036236">
    <property type="entry name" value="Znf_C2H2_sf"/>
</dbReference>
<comment type="caution">
    <text evidence="9">The sequence shown here is derived from an EMBL/GenBank/DDBJ whole genome shotgun (WGS) entry which is preliminary data.</text>
</comment>
<sequence length="483" mass="51322">HSPENGVQLVEVANCPLSQPEQRMKREKKHQSFTLCEVCNIQLNSAAQAQIHYNGKSHQKRLKQLNKGKMPVAQGPGPPAGFGSAPPLGPSGHSSPLLASLPIPGRPLHPPLDIKHFLTFRLNGTSPLNLFPNFNTMDPVQKAVISHTFGVPAPLKKKQFISCNICHLRFNSANQAEAHYKGHKHARRLKAIEAMKNKQKAAGAVAGAAGGDGSADFAPSPEGGGEPGSTELSGSIAPLGSPPASELSEGTSDATSVASSGVPAAEAQAAESGSSVSSVPESERDGKKSKQHLYCPTCKVTVNSLSQLEAHNTGAKHKSMLEGHGTQMRRGRGKLLSRAGHKSKRIGNKGSINIQNKAFHCQVCEIYVNSETQLKQHMSSRRHKDRLAGKPPKPKYSPYNKLQKNAALASKLALQKHLTKTLATRFLPSPLTAAAVCAMPGPLALRPAAATTLFQAPILGPALFRTPPAHVRTTPGPIVFAPY</sequence>
<dbReference type="Gene3D" id="3.30.160.60">
    <property type="entry name" value="Classic Zinc Finger"/>
    <property type="match status" value="4"/>
</dbReference>
<evidence type="ECO:0000256" key="3">
    <source>
        <dbReference type="ARBA" id="ARBA00022737"/>
    </source>
</evidence>
<feature type="domain" description="C2H2-type" evidence="8">
    <location>
        <begin position="163"/>
        <end position="185"/>
    </location>
</feature>
<dbReference type="PANTHER" id="PTHR23067:SF6">
    <property type="entry name" value="ZINC FINGER PROTEIN 385C"/>
    <property type="match status" value="1"/>
</dbReference>
<dbReference type="PANTHER" id="PTHR23067">
    <property type="entry name" value="DOUBLE-STRANDED RNA-BINDING ZINC FINGER PROTEIN"/>
    <property type="match status" value="1"/>
</dbReference>
<dbReference type="GO" id="GO:0003676">
    <property type="term" value="F:nucleic acid binding"/>
    <property type="evidence" value="ECO:0007669"/>
    <property type="project" value="InterPro"/>
</dbReference>
<evidence type="ECO:0000256" key="6">
    <source>
        <dbReference type="ARBA" id="ARBA00023242"/>
    </source>
</evidence>
<dbReference type="EMBL" id="VZZU01000541">
    <property type="protein sequence ID" value="NXW43711.1"/>
    <property type="molecule type" value="Genomic_DNA"/>
</dbReference>
<keyword evidence="2" id="KW-0479">Metal-binding</keyword>
<name>A0A7L4C1L0_9AVES</name>
<organism evidence="9 10">
    <name type="scientific">Nyctiprogne leucopyga</name>
    <dbReference type="NCBI Taxonomy" id="382315"/>
    <lineage>
        <taxon>Eukaryota</taxon>
        <taxon>Metazoa</taxon>
        <taxon>Chordata</taxon>
        <taxon>Craniata</taxon>
        <taxon>Vertebrata</taxon>
        <taxon>Euteleostomi</taxon>
        <taxon>Archelosauria</taxon>
        <taxon>Archosauria</taxon>
        <taxon>Dinosauria</taxon>
        <taxon>Saurischia</taxon>
        <taxon>Theropoda</taxon>
        <taxon>Coelurosauria</taxon>
        <taxon>Aves</taxon>
        <taxon>Neognathae</taxon>
        <taxon>Neoaves</taxon>
        <taxon>Strisores</taxon>
        <taxon>Caprimulgiformes</taxon>
        <taxon>Caprimulgidae</taxon>
        <taxon>Chordeilinae</taxon>
        <taxon>Nyctiprogne</taxon>
    </lineage>
</organism>
<feature type="compositionally biased region" description="Low complexity" evidence="7">
    <location>
        <begin position="258"/>
        <end position="280"/>
    </location>
</feature>
<evidence type="ECO:0000256" key="1">
    <source>
        <dbReference type="ARBA" id="ARBA00004123"/>
    </source>
</evidence>
<reference evidence="9 10" key="1">
    <citation type="submission" date="2019-09" db="EMBL/GenBank/DDBJ databases">
        <title>Bird 10,000 Genomes (B10K) Project - Family phase.</title>
        <authorList>
            <person name="Zhang G."/>
        </authorList>
    </citation>
    <scope>NUCLEOTIDE SEQUENCE [LARGE SCALE GENOMIC DNA]</scope>
    <source>
        <strain evidence="9">B10K-DU-005-01</strain>
    </source>
</reference>
<evidence type="ECO:0000256" key="5">
    <source>
        <dbReference type="ARBA" id="ARBA00022833"/>
    </source>
</evidence>
<accession>A0A7L4C1L0</accession>
<evidence type="ECO:0000256" key="7">
    <source>
        <dbReference type="SAM" id="MobiDB-lite"/>
    </source>
</evidence>
<gene>
    <name evidence="9" type="primary">Znf385c</name>
    <name evidence="9" type="ORF">NYCLEU_R02987</name>
</gene>
<dbReference type="InterPro" id="IPR003604">
    <property type="entry name" value="Matrin/U1-like-C_Znf_C2H2"/>
</dbReference>
<dbReference type="InterPro" id="IPR051845">
    <property type="entry name" value="Znf385"/>
</dbReference>
<feature type="region of interest" description="Disordered" evidence="7">
    <location>
        <begin position="203"/>
        <end position="290"/>
    </location>
</feature>
<evidence type="ECO:0000259" key="8">
    <source>
        <dbReference type="PROSITE" id="PS00028"/>
    </source>
</evidence>